<sequence>LNCIQGGIPFKYLGLPVGANPRRMSTWDPLVEKIRRKLNSWGNKLISLGGRIVLIKLVLNSIPIFHLSFMKMPVQVIKKVTRIQRDFLWGGVKGGRKLSWVKWKVVCQPNKNGGLGIRDLKVTNISLLMKWRWRLLQSSDMGIWKEVLVAKYGDYILKDVNWSNGTTPYFASLWWKDIRAIEDCVVARNWLSESIDSRIGNGGCLRFWVDKWIGDSPFCVKFPRLFSLSVQKLACIRDVVGSVEGEGLRWNLLWRRTLFQWEVESLALLLGALVNVTFFSRRG</sequence>
<organism evidence="1 2">
    <name type="scientific">Trifolium medium</name>
    <dbReference type="NCBI Taxonomy" id="97028"/>
    <lineage>
        <taxon>Eukaryota</taxon>
        <taxon>Viridiplantae</taxon>
        <taxon>Streptophyta</taxon>
        <taxon>Embryophyta</taxon>
        <taxon>Tracheophyta</taxon>
        <taxon>Spermatophyta</taxon>
        <taxon>Magnoliopsida</taxon>
        <taxon>eudicotyledons</taxon>
        <taxon>Gunneridae</taxon>
        <taxon>Pentapetalae</taxon>
        <taxon>rosids</taxon>
        <taxon>fabids</taxon>
        <taxon>Fabales</taxon>
        <taxon>Fabaceae</taxon>
        <taxon>Papilionoideae</taxon>
        <taxon>50 kb inversion clade</taxon>
        <taxon>NPAAA clade</taxon>
        <taxon>Hologalegina</taxon>
        <taxon>IRL clade</taxon>
        <taxon>Trifolieae</taxon>
        <taxon>Trifolium</taxon>
    </lineage>
</organism>
<comment type="caution">
    <text evidence="1">The sequence shown here is derived from an EMBL/GenBank/DDBJ whole genome shotgun (WGS) entry which is preliminary data.</text>
</comment>
<accession>A0A392MNT5</accession>
<reference evidence="1 2" key="1">
    <citation type="journal article" date="2018" name="Front. Plant Sci.">
        <title>Red Clover (Trifolium pratense) and Zigzag Clover (T. medium) - A Picture of Genomic Similarities and Differences.</title>
        <authorList>
            <person name="Dluhosova J."/>
            <person name="Istvanek J."/>
            <person name="Nedelnik J."/>
            <person name="Repkova J."/>
        </authorList>
    </citation>
    <scope>NUCLEOTIDE SEQUENCE [LARGE SCALE GENOMIC DNA]</scope>
    <source>
        <strain evidence="2">cv. 10/8</strain>
        <tissue evidence="1">Leaf</tissue>
    </source>
</reference>
<dbReference type="GO" id="GO:0003964">
    <property type="term" value="F:RNA-directed DNA polymerase activity"/>
    <property type="evidence" value="ECO:0007669"/>
    <property type="project" value="UniProtKB-KW"/>
</dbReference>
<evidence type="ECO:0000313" key="2">
    <source>
        <dbReference type="Proteomes" id="UP000265520"/>
    </source>
</evidence>
<name>A0A392MNT5_9FABA</name>
<feature type="non-terminal residue" evidence="1">
    <location>
        <position position="1"/>
    </location>
</feature>
<proteinExistence type="predicted"/>
<keyword evidence="1" id="KW-0808">Transferase</keyword>
<dbReference type="EMBL" id="LXQA010014803">
    <property type="protein sequence ID" value="MCH88765.1"/>
    <property type="molecule type" value="Genomic_DNA"/>
</dbReference>
<keyword evidence="1" id="KW-0695">RNA-directed DNA polymerase</keyword>
<dbReference type="AlphaFoldDB" id="A0A392MNT5"/>
<gene>
    <name evidence="1" type="ORF">A2U01_0009658</name>
</gene>
<keyword evidence="1" id="KW-0548">Nucleotidyltransferase</keyword>
<keyword evidence="2" id="KW-1185">Reference proteome</keyword>
<evidence type="ECO:0000313" key="1">
    <source>
        <dbReference type="EMBL" id="MCH88765.1"/>
    </source>
</evidence>
<protein>
    <submittedName>
        <fullName evidence="1">RNA-directed DNA polymerase (Reverse transcriptase)</fullName>
    </submittedName>
</protein>
<dbReference type="PANTHER" id="PTHR33116:SF78">
    <property type="entry name" value="OS12G0587133 PROTEIN"/>
    <property type="match status" value="1"/>
</dbReference>
<dbReference type="Proteomes" id="UP000265520">
    <property type="component" value="Unassembled WGS sequence"/>
</dbReference>
<dbReference type="PANTHER" id="PTHR33116">
    <property type="entry name" value="REVERSE TRANSCRIPTASE ZINC-BINDING DOMAIN-CONTAINING PROTEIN-RELATED-RELATED"/>
    <property type="match status" value="1"/>
</dbReference>